<gene>
    <name evidence="2" type="ORF">D777_01001</name>
</gene>
<proteinExistence type="predicted"/>
<keyword evidence="1" id="KW-0472">Membrane</keyword>
<keyword evidence="1" id="KW-0812">Transmembrane</keyword>
<keyword evidence="1" id="KW-1133">Transmembrane helix</keyword>
<dbReference type="PATRIC" id="fig|1137280.3.peg.816"/>
<dbReference type="Pfam" id="PF11086">
    <property type="entry name" value="DUF2878"/>
    <property type="match status" value="1"/>
</dbReference>
<comment type="caution">
    <text evidence="2">The sequence shown here is derived from an EMBL/GenBank/DDBJ whole genome shotgun (WGS) entry which is preliminary data.</text>
</comment>
<keyword evidence="3" id="KW-1185">Reference proteome</keyword>
<feature type="transmembrane region" description="Helical" evidence="1">
    <location>
        <begin position="61"/>
        <end position="78"/>
    </location>
</feature>
<sequence length="120" mass="13378">MQFIGLGTVLGGILDGVWFRTGILDDGSGTVLLTPPWLVAIWALFMTTLCHSLDWISKQRWLLFAFPPLAGPFAYWSASQLGAVELPDFWLSIVALAIGWLVIFPGLLYLRRLLYPELLA</sequence>
<reference evidence="2 3" key="1">
    <citation type="submission" date="2012-12" db="EMBL/GenBank/DDBJ databases">
        <title>Genome assembly of Marinobacter sp. AK21.</title>
        <authorList>
            <person name="Khatri I."/>
            <person name="Kumar R."/>
            <person name="Vaidya B."/>
            <person name="Subramanian S."/>
            <person name="Pinnaka A."/>
        </authorList>
    </citation>
    <scope>NUCLEOTIDE SEQUENCE [LARGE SCALE GENOMIC DNA]</scope>
    <source>
        <strain evidence="2 3">AK21</strain>
    </source>
</reference>
<dbReference type="STRING" id="1137280.D777_01001"/>
<name>A0A072N511_9GAMM</name>
<feature type="transmembrane region" description="Helical" evidence="1">
    <location>
        <begin position="90"/>
        <end position="110"/>
    </location>
</feature>
<dbReference type="EMBL" id="ANIE01000003">
    <property type="protein sequence ID" value="KEF32367.1"/>
    <property type="molecule type" value="Genomic_DNA"/>
</dbReference>
<dbReference type="AlphaFoldDB" id="A0A072N511"/>
<feature type="transmembrane region" description="Helical" evidence="1">
    <location>
        <begin position="29"/>
        <end position="49"/>
    </location>
</feature>
<evidence type="ECO:0000256" key="1">
    <source>
        <dbReference type="SAM" id="Phobius"/>
    </source>
</evidence>
<evidence type="ECO:0000313" key="2">
    <source>
        <dbReference type="EMBL" id="KEF32367.1"/>
    </source>
</evidence>
<dbReference type="InterPro" id="IPR021306">
    <property type="entry name" value="DUF2878"/>
</dbReference>
<evidence type="ECO:0008006" key="4">
    <source>
        <dbReference type="Google" id="ProtNLM"/>
    </source>
</evidence>
<dbReference type="Proteomes" id="UP000035057">
    <property type="component" value="Unassembled WGS sequence"/>
</dbReference>
<organism evidence="2 3">
    <name type="scientific">Marinobacter nitratireducens</name>
    <dbReference type="NCBI Taxonomy" id="1137280"/>
    <lineage>
        <taxon>Bacteria</taxon>
        <taxon>Pseudomonadati</taxon>
        <taxon>Pseudomonadota</taxon>
        <taxon>Gammaproteobacteria</taxon>
        <taxon>Pseudomonadales</taxon>
        <taxon>Marinobacteraceae</taxon>
        <taxon>Marinobacter</taxon>
    </lineage>
</organism>
<protein>
    <recommendedName>
        <fullName evidence="4">DUF2878 domain-containing protein</fullName>
    </recommendedName>
</protein>
<evidence type="ECO:0000313" key="3">
    <source>
        <dbReference type="Proteomes" id="UP000035057"/>
    </source>
</evidence>
<accession>A0A072N511</accession>